<organism evidence="1 2">
    <name type="scientific">Mycoplana azooxidifex</name>
    <dbReference type="NCBI Taxonomy" id="1636188"/>
    <lineage>
        <taxon>Bacteria</taxon>
        <taxon>Pseudomonadati</taxon>
        <taxon>Pseudomonadota</taxon>
        <taxon>Alphaproteobacteria</taxon>
        <taxon>Hyphomicrobiales</taxon>
        <taxon>Rhizobiaceae</taxon>
        <taxon>Mycoplana</taxon>
    </lineage>
</organism>
<dbReference type="AlphaFoldDB" id="A0A7W6D9U0"/>
<reference evidence="1 2" key="1">
    <citation type="submission" date="2020-08" db="EMBL/GenBank/DDBJ databases">
        <title>Genomic Encyclopedia of Type Strains, Phase IV (KMG-IV): sequencing the most valuable type-strain genomes for metagenomic binning, comparative biology and taxonomic classification.</title>
        <authorList>
            <person name="Goeker M."/>
        </authorList>
    </citation>
    <scope>NUCLEOTIDE SEQUENCE [LARGE SCALE GENOMIC DNA]</scope>
    <source>
        <strain evidence="1 2">DSM 100211</strain>
    </source>
</reference>
<dbReference type="EMBL" id="JACIEE010000010">
    <property type="protein sequence ID" value="MBB3979358.1"/>
    <property type="molecule type" value="Genomic_DNA"/>
</dbReference>
<protein>
    <submittedName>
        <fullName evidence="1">Uncharacterized protein</fullName>
    </submittedName>
</protein>
<accession>A0A7W6D9U0</accession>
<evidence type="ECO:0000313" key="2">
    <source>
        <dbReference type="Proteomes" id="UP000574761"/>
    </source>
</evidence>
<sequence length="74" mass="8078">MVSQQDYALNIPFERLPVGPNSTKPGQNFQVPVAKIVEDTGIMFADVVRNADVFSGPSGGRALRTVADIQHPRR</sequence>
<evidence type="ECO:0000313" key="1">
    <source>
        <dbReference type="EMBL" id="MBB3979358.1"/>
    </source>
</evidence>
<comment type="caution">
    <text evidence="1">The sequence shown here is derived from an EMBL/GenBank/DDBJ whole genome shotgun (WGS) entry which is preliminary data.</text>
</comment>
<gene>
    <name evidence="1" type="ORF">GGQ64_004598</name>
</gene>
<proteinExistence type="predicted"/>
<name>A0A7W6D9U0_9HYPH</name>
<dbReference type="Proteomes" id="UP000574761">
    <property type="component" value="Unassembled WGS sequence"/>
</dbReference>
<keyword evidence="2" id="KW-1185">Reference proteome</keyword>